<feature type="region of interest" description="Disordered" evidence="1">
    <location>
        <begin position="1"/>
        <end position="54"/>
    </location>
</feature>
<evidence type="ECO:0000256" key="1">
    <source>
        <dbReference type="SAM" id="MobiDB-lite"/>
    </source>
</evidence>
<sequence length="650" mass="70231">MSFLKKLLGKQAAPADDGAAPAADAASVPEPISEPDSAPISEPDSEPASAPDSQADMIRAYDAYGREIFVPRDQWRDNVLAGAVERHWDDPDSLAGLIIQSLGDGFIDEMVRPADRLVELQPGAERGVVLQAIVYMKTGRLDDAERVLRDFMAAHGETGIVLTNLAKIQDERGDEAGALATLWRALERDPNQDNGLGWYEAIHREHGGDAAGVTAMRKVAALPGSWRAQLWLAHGELGAHNLSGAIAMYEESLARAGTPAPADLLAQMSGDLGNAGAIEPIVQLAGPRFDAALHGIQVGNNLIRAYVELGRPDQARAILDQLYAQQRPDWKDNLAYWDTELARAALGDGAAEPAQMRLAMLLGRGPVWLTPDSPAAALFTRVTPDRPLVSFLGGSAEIGAAPERAERQLADATGRLSRALPLYFNEQLALRCGLRTQTLVPWLTEPHPGFLLSGAAWDDTDAIGYAQQCETQSDYVVISHLVTVAEPWRAEVRVVRTEDAECIGALSAEFPMADPTAALQRLTEELVALVGRATAQAPLTAPDNYTVPDGAAFPYYLLRLEQLLAVRCNGANPDQPGQLNGERENLDGNLRQCLDFPRSVNARLLLAQTVRAMKKVRPDVAAEFEERIARLQREQPLEASAQAAVQALLD</sequence>
<dbReference type="InterPro" id="IPR011990">
    <property type="entry name" value="TPR-like_helical_dom_sf"/>
</dbReference>
<dbReference type="AlphaFoldDB" id="A0A9X3L163"/>
<comment type="caution">
    <text evidence="2">The sequence shown here is derived from an EMBL/GenBank/DDBJ whole genome shotgun (WGS) entry which is preliminary data.</text>
</comment>
<proteinExistence type="predicted"/>
<evidence type="ECO:0000313" key="3">
    <source>
        <dbReference type="Proteomes" id="UP001141992"/>
    </source>
</evidence>
<evidence type="ECO:0000313" key="2">
    <source>
        <dbReference type="EMBL" id="MCZ8403977.1"/>
    </source>
</evidence>
<dbReference type="Proteomes" id="UP001141992">
    <property type="component" value="Unassembled WGS sequence"/>
</dbReference>
<organism evidence="2 3">
    <name type="scientific">Alcaligenes xylosoxydans xylosoxydans</name>
    <name type="common">Achromobacter xylosoxidans</name>
    <dbReference type="NCBI Taxonomy" id="85698"/>
    <lineage>
        <taxon>Bacteria</taxon>
        <taxon>Pseudomonadati</taxon>
        <taxon>Pseudomonadota</taxon>
        <taxon>Betaproteobacteria</taxon>
        <taxon>Burkholderiales</taxon>
        <taxon>Alcaligenaceae</taxon>
        <taxon>Achromobacter</taxon>
    </lineage>
</organism>
<dbReference type="RefSeq" id="WP_207385923.1">
    <property type="nucleotide sequence ID" value="NZ_CYTI01000005.1"/>
</dbReference>
<name>A0A9X3L163_ALCXX</name>
<dbReference type="Gene3D" id="1.25.40.10">
    <property type="entry name" value="Tetratricopeptide repeat domain"/>
    <property type="match status" value="1"/>
</dbReference>
<evidence type="ECO:0008006" key="4">
    <source>
        <dbReference type="Google" id="ProtNLM"/>
    </source>
</evidence>
<dbReference type="EMBL" id="JAPZVI010000019">
    <property type="protein sequence ID" value="MCZ8403977.1"/>
    <property type="molecule type" value="Genomic_DNA"/>
</dbReference>
<accession>A0A9X3L163</accession>
<protein>
    <recommendedName>
        <fullName evidence="4">Tetratricopeptide repeat protein</fullName>
    </recommendedName>
</protein>
<gene>
    <name evidence="2" type="ORF">O9570_21150</name>
</gene>
<reference evidence="2" key="1">
    <citation type="submission" date="2022-12" db="EMBL/GenBank/DDBJ databases">
        <authorList>
            <person name="Voronina O.L."/>
            <person name="Kunda M.S."/>
            <person name="Ryzhova N."/>
            <person name="Aksenova E.I."/>
        </authorList>
    </citation>
    <scope>NUCLEOTIDE SEQUENCE</scope>
    <source>
        <strain evidence="2">SCCH136:Ach223948</strain>
    </source>
</reference>
<feature type="compositionally biased region" description="Low complexity" evidence="1">
    <location>
        <begin position="12"/>
        <end position="26"/>
    </location>
</feature>
<dbReference type="SUPFAM" id="SSF48452">
    <property type="entry name" value="TPR-like"/>
    <property type="match status" value="1"/>
</dbReference>